<gene>
    <name evidence="4" type="ORF">SAMN04488074_112156</name>
</gene>
<dbReference type="GO" id="GO:0035925">
    <property type="term" value="F:mRNA 3'-UTR AU-rich region binding"/>
    <property type="evidence" value="ECO:0007669"/>
    <property type="project" value="TreeGrafter"/>
</dbReference>
<evidence type="ECO:0000259" key="3">
    <source>
        <dbReference type="SMART" id="SM00829"/>
    </source>
</evidence>
<dbReference type="GO" id="GO:0008270">
    <property type="term" value="F:zinc ion binding"/>
    <property type="evidence" value="ECO:0007669"/>
    <property type="project" value="InterPro"/>
</dbReference>
<dbReference type="Gene3D" id="3.90.180.10">
    <property type="entry name" value="Medium-chain alcohol dehydrogenases, catalytic domain"/>
    <property type="match status" value="1"/>
</dbReference>
<evidence type="ECO:0000313" key="4">
    <source>
        <dbReference type="EMBL" id="SDL64357.1"/>
    </source>
</evidence>
<name>A0A1G9LRF1_9PSEU</name>
<dbReference type="SMART" id="SM00829">
    <property type="entry name" value="PKS_ER"/>
    <property type="match status" value="1"/>
</dbReference>
<dbReference type="Gene3D" id="3.40.50.720">
    <property type="entry name" value="NAD(P)-binding Rossmann-like Domain"/>
    <property type="match status" value="1"/>
</dbReference>
<dbReference type="PROSITE" id="PS01162">
    <property type="entry name" value="QOR_ZETA_CRYSTAL"/>
    <property type="match status" value="1"/>
</dbReference>
<keyword evidence="2" id="KW-0560">Oxidoreductase</keyword>
<dbReference type="PANTHER" id="PTHR48106">
    <property type="entry name" value="QUINONE OXIDOREDUCTASE PIG3-RELATED"/>
    <property type="match status" value="1"/>
</dbReference>
<dbReference type="AlphaFoldDB" id="A0A1G9LRF1"/>
<feature type="domain" description="Enoyl reductase (ER)" evidence="3">
    <location>
        <begin position="10"/>
        <end position="324"/>
    </location>
</feature>
<evidence type="ECO:0000256" key="2">
    <source>
        <dbReference type="ARBA" id="ARBA00023002"/>
    </source>
</evidence>
<dbReference type="SUPFAM" id="SSF50129">
    <property type="entry name" value="GroES-like"/>
    <property type="match status" value="1"/>
</dbReference>
<dbReference type="Pfam" id="PF00107">
    <property type="entry name" value="ADH_zinc_N"/>
    <property type="match status" value="1"/>
</dbReference>
<dbReference type="InterPro" id="IPR002364">
    <property type="entry name" value="Quin_OxRdtase/zeta-crystal_CS"/>
</dbReference>
<dbReference type="GO" id="GO:0005829">
    <property type="term" value="C:cytosol"/>
    <property type="evidence" value="ECO:0007669"/>
    <property type="project" value="TreeGrafter"/>
</dbReference>
<dbReference type="EMBL" id="FNET01000012">
    <property type="protein sequence ID" value="SDL64357.1"/>
    <property type="molecule type" value="Genomic_DNA"/>
</dbReference>
<dbReference type="InterPro" id="IPR013149">
    <property type="entry name" value="ADH-like_C"/>
</dbReference>
<dbReference type="SUPFAM" id="SSF51735">
    <property type="entry name" value="NAD(P)-binding Rossmann-fold domains"/>
    <property type="match status" value="1"/>
</dbReference>
<dbReference type="InterPro" id="IPR020843">
    <property type="entry name" value="ER"/>
</dbReference>
<dbReference type="InterPro" id="IPR013154">
    <property type="entry name" value="ADH-like_N"/>
</dbReference>
<accession>A0A1G9LRF1</accession>
<reference evidence="5" key="1">
    <citation type="submission" date="2016-10" db="EMBL/GenBank/DDBJ databases">
        <authorList>
            <person name="Varghese N."/>
            <person name="Submissions S."/>
        </authorList>
    </citation>
    <scope>NUCLEOTIDE SEQUENCE [LARGE SCALE GENOMIC DNA]</scope>
    <source>
        <strain evidence="5">DSM 44796</strain>
    </source>
</reference>
<sequence>MRTVRYHEHGGPAVLRVEEAERPDPGPGEVLIRAEAIGVNYAEVQRRQGKPIGGPIRLPAAPAGDVAGVVEAVGDGVTSLAVGDRVVAPVRSGAYAEYAVARASMAFPIPENVDAAQATALPSPGETAYHVVVTVGRLQPGETVLINAASGGIGHLAVQIARARGAGRIIGAVGSPAKLDFARSVGADVAVCYGFDDWTQEVAAATGDKGVDLVLETVGNEVLRQSIELTARFGRIVCYGGASGEQPPPISPWDLVDMKSLQGFNLYALHQDRPEATEAGRKELLRYLATGQVTPAVYARLSLEDAAKAHELMESRAHTGRVVLVP</sequence>
<evidence type="ECO:0000256" key="1">
    <source>
        <dbReference type="ARBA" id="ARBA00022857"/>
    </source>
</evidence>
<dbReference type="Pfam" id="PF08240">
    <property type="entry name" value="ADH_N"/>
    <property type="match status" value="1"/>
</dbReference>
<evidence type="ECO:0000313" key="5">
    <source>
        <dbReference type="Proteomes" id="UP000199682"/>
    </source>
</evidence>
<protein>
    <submittedName>
        <fullName evidence="4">NADPH2:quinone reductase</fullName>
    </submittedName>
</protein>
<dbReference type="GO" id="GO:0003960">
    <property type="term" value="F:quinone reductase (NADPH) activity"/>
    <property type="evidence" value="ECO:0007669"/>
    <property type="project" value="TreeGrafter"/>
</dbReference>
<dbReference type="GO" id="GO:0070402">
    <property type="term" value="F:NADPH binding"/>
    <property type="evidence" value="ECO:0007669"/>
    <property type="project" value="TreeGrafter"/>
</dbReference>
<dbReference type="Proteomes" id="UP000199682">
    <property type="component" value="Unassembled WGS sequence"/>
</dbReference>
<keyword evidence="1" id="KW-0521">NADP</keyword>
<organism evidence="4 5">
    <name type="scientific">Lentzea albidocapillata subsp. violacea</name>
    <dbReference type="NCBI Taxonomy" id="128104"/>
    <lineage>
        <taxon>Bacteria</taxon>
        <taxon>Bacillati</taxon>
        <taxon>Actinomycetota</taxon>
        <taxon>Actinomycetes</taxon>
        <taxon>Pseudonocardiales</taxon>
        <taxon>Pseudonocardiaceae</taxon>
        <taxon>Lentzea</taxon>
    </lineage>
</organism>
<dbReference type="PANTHER" id="PTHR48106:SF13">
    <property type="entry name" value="QUINONE OXIDOREDUCTASE-RELATED"/>
    <property type="match status" value="1"/>
</dbReference>
<dbReference type="InterPro" id="IPR036291">
    <property type="entry name" value="NAD(P)-bd_dom_sf"/>
</dbReference>
<dbReference type="RefSeq" id="WP_090009108.1">
    <property type="nucleotide sequence ID" value="NZ_FNET01000012.1"/>
</dbReference>
<proteinExistence type="predicted"/>
<dbReference type="InterPro" id="IPR011032">
    <property type="entry name" value="GroES-like_sf"/>
</dbReference>